<dbReference type="Gene3D" id="2.120.10.10">
    <property type="match status" value="1"/>
</dbReference>
<comment type="catalytic activity">
    <reaction evidence="1">
        <text>Hydrolysis of alpha-(2-&gt;3)-, alpha-(2-&gt;6)-, alpha-(2-&gt;8)- glycosidic linkages of terminal sialic acid residues in oligosaccharides, glycoproteins, glycolipids, colominic acid and synthetic substrates.</text>
        <dbReference type="EC" id="3.2.1.18"/>
    </reaction>
</comment>
<dbReference type="InterPro" id="IPR002860">
    <property type="entry name" value="BNR_rpt"/>
</dbReference>
<organism evidence="6 7">
    <name type="scientific">Treponema pedis str. T A4</name>
    <dbReference type="NCBI Taxonomy" id="1291379"/>
    <lineage>
        <taxon>Bacteria</taxon>
        <taxon>Pseudomonadati</taxon>
        <taxon>Spirochaetota</taxon>
        <taxon>Spirochaetia</taxon>
        <taxon>Spirochaetales</taxon>
        <taxon>Treponemataceae</taxon>
        <taxon>Treponema</taxon>
    </lineage>
</organism>
<dbReference type="CDD" id="cd15482">
    <property type="entry name" value="Sialidase_non-viral"/>
    <property type="match status" value="1"/>
</dbReference>
<accession>S6A2L0</accession>
<keyword evidence="5" id="KW-0732">Signal</keyword>
<dbReference type="SUPFAM" id="SSF50939">
    <property type="entry name" value="Sialidases"/>
    <property type="match status" value="1"/>
</dbReference>
<feature type="region of interest" description="Disordered" evidence="4">
    <location>
        <begin position="29"/>
        <end position="53"/>
    </location>
</feature>
<evidence type="ECO:0000256" key="2">
    <source>
        <dbReference type="ARBA" id="ARBA00009348"/>
    </source>
</evidence>
<dbReference type="PANTHER" id="PTHR10628:SF30">
    <property type="entry name" value="EXO-ALPHA-SIALIDASE"/>
    <property type="match status" value="1"/>
</dbReference>
<dbReference type="InterPro" id="IPR036278">
    <property type="entry name" value="Sialidase_sf"/>
</dbReference>
<evidence type="ECO:0000256" key="3">
    <source>
        <dbReference type="ARBA" id="ARBA00012733"/>
    </source>
</evidence>
<dbReference type="GO" id="GO:0016020">
    <property type="term" value="C:membrane"/>
    <property type="evidence" value="ECO:0007669"/>
    <property type="project" value="TreeGrafter"/>
</dbReference>
<dbReference type="Pfam" id="PF02012">
    <property type="entry name" value="BNR"/>
    <property type="match status" value="1"/>
</dbReference>
<dbReference type="InterPro" id="IPR026856">
    <property type="entry name" value="Sialidase_fam"/>
</dbReference>
<dbReference type="GO" id="GO:0006689">
    <property type="term" value="P:ganglioside catabolic process"/>
    <property type="evidence" value="ECO:0007669"/>
    <property type="project" value="TreeGrafter"/>
</dbReference>
<evidence type="ECO:0000256" key="5">
    <source>
        <dbReference type="SAM" id="SignalP"/>
    </source>
</evidence>
<evidence type="ECO:0000256" key="4">
    <source>
        <dbReference type="SAM" id="MobiDB-lite"/>
    </source>
</evidence>
<dbReference type="PATRIC" id="fig|1291379.3.peg.274"/>
<dbReference type="RefSeq" id="WP_020964071.1">
    <property type="nucleotide sequence ID" value="NC_022097.1"/>
</dbReference>
<comment type="similarity">
    <text evidence="2">Belongs to the glycosyl hydrolase 33 family.</text>
</comment>
<dbReference type="AlphaFoldDB" id="S6A2L0"/>
<evidence type="ECO:0000313" key="6">
    <source>
        <dbReference type="EMBL" id="AGT42771.1"/>
    </source>
</evidence>
<protein>
    <recommendedName>
        <fullName evidence="3">exo-alpha-sialidase</fullName>
        <ecNumber evidence="3">3.2.1.18</ecNumber>
    </recommendedName>
</protein>
<gene>
    <name evidence="6" type="ORF">TPE_0275</name>
</gene>
<dbReference type="Proteomes" id="UP000015620">
    <property type="component" value="Chromosome"/>
</dbReference>
<dbReference type="GeneID" id="301088990"/>
<name>S6A2L0_9SPIR</name>
<dbReference type="PROSITE" id="PS51257">
    <property type="entry name" value="PROKAR_LIPOPROTEIN"/>
    <property type="match status" value="1"/>
</dbReference>
<keyword evidence="7" id="KW-1185">Reference proteome</keyword>
<reference evidence="6 7" key="1">
    <citation type="journal article" date="2013" name="PLoS ONE">
        <title>Genome-Wide Relatedness of Treponema pedis, from Gingiva and Necrotic Skin Lesions of Pigs, with the Human Oral Pathogen Treponema denticola.</title>
        <authorList>
            <person name="Svartstrom O."/>
            <person name="Mushtaq M."/>
            <person name="Pringle M."/>
            <person name="Segerman B."/>
        </authorList>
    </citation>
    <scope>NUCLEOTIDE SEQUENCE [LARGE SCALE GENOMIC DNA]</scope>
    <source>
        <strain evidence="6">T A4</strain>
    </source>
</reference>
<feature type="compositionally biased region" description="Basic and acidic residues" evidence="4">
    <location>
        <begin position="35"/>
        <end position="53"/>
    </location>
</feature>
<sequence>MKNFKFAALIAAIIFTALFVSCPTAKNIPEGGNEEANKNENKEKKPPYDVWKDSSRDKSYATVFEGDKGPIGVDNQKGFYRIPALTVTKDGVLLAFADKRFGDNMDTGYDIPISGGIAQSGNYKNKNKPSDIVMRKSSDAGKTWSEETVCARGDGHGQQQAHNDAENNSITSVTKPQDGKYAGHCDAVPAADRDSGQLLFLTCSGSSNYDNQNGPNYLLCFTSLDGGKTWSKNDISGQVETATGTTGTQKAGGKRFFGSGRATQSKIHKKGSHYRVYAHVGINGKGYVMYTDDFGSNWKMLKGLGGSGEITGWDEVKVTEFDDGSLLIVGKQKRNLNPHANPLTVFRYSDVENGTGTFENNVNVQKIAGTECNGDMIIVKAKKTASGEKVNLVLASYPLGLKSGAASASEISGARSSTNFSRFNIGIYWKEFEGDAVTLPEATSFNSGWCTTPYRVQGNEDIEGVYSVMQELPNKNIGILYEEGPATRAELKNGQKIPFKGYQYGDWNVIKYKELDISDITGGQYSKL</sequence>
<dbReference type="KEGG" id="tped:TPE_0275"/>
<dbReference type="GO" id="GO:0004308">
    <property type="term" value="F:exo-alpha-sialidase activity"/>
    <property type="evidence" value="ECO:0007669"/>
    <property type="project" value="UniProtKB-EC"/>
</dbReference>
<evidence type="ECO:0000313" key="7">
    <source>
        <dbReference type="Proteomes" id="UP000015620"/>
    </source>
</evidence>
<dbReference type="EC" id="3.2.1.18" evidence="3"/>
<dbReference type="STRING" id="1291379.TPE_0275"/>
<dbReference type="GO" id="GO:0005737">
    <property type="term" value="C:cytoplasm"/>
    <property type="evidence" value="ECO:0007669"/>
    <property type="project" value="TreeGrafter"/>
</dbReference>
<feature type="chain" id="PRO_5004545645" description="exo-alpha-sialidase" evidence="5">
    <location>
        <begin position="26"/>
        <end position="528"/>
    </location>
</feature>
<dbReference type="PANTHER" id="PTHR10628">
    <property type="entry name" value="SIALIDASE"/>
    <property type="match status" value="1"/>
</dbReference>
<dbReference type="GO" id="GO:0009313">
    <property type="term" value="P:oligosaccharide catabolic process"/>
    <property type="evidence" value="ECO:0007669"/>
    <property type="project" value="TreeGrafter"/>
</dbReference>
<dbReference type="OrthoDB" id="308984at2"/>
<proteinExistence type="inferred from homology"/>
<evidence type="ECO:0000256" key="1">
    <source>
        <dbReference type="ARBA" id="ARBA00000427"/>
    </source>
</evidence>
<dbReference type="EMBL" id="CP004120">
    <property type="protein sequence ID" value="AGT42771.1"/>
    <property type="molecule type" value="Genomic_DNA"/>
</dbReference>
<feature type="signal peptide" evidence="5">
    <location>
        <begin position="1"/>
        <end position="25"/>
    </location>
</feature>
<dbReference type="HOGENOM" id="CLU_025267_1_0_12"/>